<evidence type="ECO:0000256" key="4">
    <source>
        <dbReference type="ARBA" id="ARBA00022559"/>
    </source>
</evidence>
<dbReference type="Pfam" id="PF00199">
    <property type="entry name" value="Catalase"/>
    <property type="match status" value="1"/>
</dbReference>
<dbReference type="InterPro" id="IPR029062">
    <property type="entry name" value="Class_I_gatase-like"/>
</dbReference>
<evidence type="ECO:0000256" key="5">
    <source>
        <dbReference type="ARBA" id="ARBA00022617"/>
    </source>
</evidence>
<sequence length="497" mass="52644">MSAAMAFTRSASSMPKVNPDCSNGIGCHYSAIAAWSMTKLPRQKIAGKNNNFQRVDLFNNIKAGNFPQWDFAVQLFPDDGTYMYKGIDLLSPTEIVPFEFNPPLRLGRLTLSRNPTNFFAESESISFAPSNVVPGVSFVPDPLLQWRLMAYDDTATHRHGSPNGYLLPINKAIVPLSNNYRDGYMQPVIFTGESTSTPNGIGGVVGSSDNATITYTGNAVTSAGTGPIGRFVTVYDWFGQARNFWGTLDVFAQQHTVDAYRFELGNVANSSVVQVYIDNILNNIDNCLARRVAFGLGADMPAIGTGPLTNLTNIAAPFPSLYPLAVGIEPNKSLAGLNVAVLANDTLFSASDMAALQPILNAQNVTLTVVAPRSGELDIGVNATASYITTSSIFYDAVFIGSVVATRDATGDSGAVDLDMGAMSFVMEAYSHGKAIVALGGSGAGILRSLGLNLDAGLGLFAGNPGQVTASVLSALSGPVKFPLRFPTDDISTICGR</sequence>
<dbReference type="VEuPathDB" id="FungiDB:Z519_05412"/>
<dbReference type="InterPro" id="IPR018028">
    <property type="entry name" value="Catalase"/>
</dbReference>
<evidence type="ECO:0000256" key="6">
    <source>
        <dbReference type="ARBA" id="ARBA00022723"/>
    </source>
</evidence>
<comment type="cofactor">
    <cofactor evidence="1">
        <name>heme</name>
        <dbReference type="ChEBI" id="CHEBI:30413"/>
    </cofactor>
</comment>
<dbReference type="Pfam" id="PF18011">
    <property type="entry name" value="Catalase_C"/>
    <property type="match status" value="1"/>
</dbReference>
<keyword evidence="8" id="KW-0408">Iron</keyword>
<comment type="similarity">
    <text evidence="2">Belongs to the catalase family.</text>
</comment>
<evidence type="ECO:0000256" key="2">
    <source>
        <dbReference type="ARBA" id="ARBA00005329"/>
    </source>
</evidence>
<evidence type="ECO:0000256" key="1">
    <source>
        <dbReference type="ARBA" id="ARBA00001971"/>
    </source>
</evidence>
<name>A0A0D2EW87_CLAB1</name>
<dbReference type="OrthoDB" id="6880011at2759"/>
<dbReference type="InterPro" id="IPR010582">
    <property type="entry name" value="Catalase_immune_responsive"/>
</dbReference>
<gene>
    <name evidence="11" type="ORF">Z519_05412</name>
</gene>
<evidence type="ECO:0000256" key="7">
    <source>
        <dbReference type="ARBA" id="ARBA00023002"/>
    </source>
</evidence>
<evidence type="ECO:0000259" key="10">
    <source>
        <dbReference type="SMART" id="SM01060"/>
    </source>
</evidence>
<dbReference type="GO" id="GO:0005829">
    <property type="term" value="C:cytosol"/>
    <property type="evidence" value="ECO:0007669"/>
    <property type="project" value="TreeGrafter"/>
</dbReference>
<dbReference type="PRINTS" id="PR00067">
    <property type="entry name" value="CATALASE"/>
</dbReference>
<dbReference type="HOGENOM" id="CLU_548585_0_0_1"/>
<dbReference type="InterPro" id="IPR011614">
    <property type="entry name" value="Catalase_core"/>
</dbReference>
<proteinExistence type="inferred from homology"/>
<evidence type="ECO:0000313" key="11">
    <source>
        <dbReference type="EMBL" id="KIW94096.1"/>
    </source>
</evidence>
<evidence type="ECO:0000313" key="12">
    <source>
        <dbReference type="Proteomes" id="UP000053789"/>
    </source>
</evidence>
<feature type="domain" description="Catalase core" evidence="10">
    <location>
        <begin position="9"/>
        <end position="205"/>
    </location>
</feature>
<dbReference type="InterPro" id="IPR024712">
    <property type="entry name" value="Catalase_clade2"/>
</dbReference>
<dbReference type="EMBL" id="KN846986">
    <property type="protein sequence ID" value="KIW94096.1"/>
    <property type="molecule type" value="Genomic_DNA"/>
</dbReference>
<keyword evidence="5" id="KW-0349">Heme</keyword>
<dbReference type="RefSeq" id="XP_016620765.1">
    <property type="nucleotide sequence ID" value="XM_016763152.1"/>
</dbReference>
<dbReference type="PROSITE" id="PS51402">
    <property type="entry name" value="CATALASE_3"/>
    <property type="match status" value="1"/>
</dbReference>
<dbReference type="PANTHER" id="PTHR42821:SF1">
    <property type="entry name" value="CATALASE-B"/>
    <property type="match status" value="1"/>
</dbReference>
<dbReference type="GO" id="GO:0020037">
    <property type="term" value="F:heme binding"/>
    <property type="evidence" value="ECO:0007669"/>
    <property type="project" value="InterPro"/>
</dbReference>
<dbReference type="GO" id="GO:0046872">
    <property type="term" value="F:metal ion binding"/>
    <property type="evidence" value="ECO:0007669"/>
    <property type="project" value="UniProtKB-KW"/>
</dbReference>
<dbReference type="Proteomes" id="UP000053789">
    <property type="component" value="Unassembled WGS sequence"/>
</dbReference>
<dbReference type="Gene3D" id="3.40.50.880">
    <property type="match status" value="1"/>
</dbReference>
<dbReference type="SUPFAM" id="SSF56634">
    <property type="entry name" value="Heme-dependent catalase-like"/>
    <property type="match status" value="1"/>
</dbReference>
<evidence type="ECO:0000256" key="8">
    <source>
        <dbReference type="ARBA" id="ARBA00023004"/>
    </source>
</evidence>
<dbReference type="InterPro" id="IPR041399">
    <property type="entry name" value="Catalase_large_C"/>
</dbReference>
<dbReference type="PANTHER" id="PTHR42821">
    <property type="entry name" value="CATALASE"/>
    <property type="match status" value="1"/>
</dbReference>
<keyword evidence="6" id="KW-0479">Metal-binding</keyword>
<dbReference type="GO" id="GO:0042744">
    <property type="term" value="P:hydrogen peroxide catabolic process"/>
    <property type="evidence" value="ECO:0007669"/>
    <property type="project" value="UniProtKB-KW"/>
</dbReference>
<dbReference type="Gene3D" id="1.20.1370.20">
    <property type="match status" value="1"/>
</dbReference>
<protein>
    <recommendedName>
        <fullName evidence="3">catalase</fullName>
        <ecNumber evidence="3">1.11.1.6</ecNumber>
    </recommendedName>
</protein>
<organism evidence="11 12">
    <name type="scientific">Cladophialophora bantiana (strain ATCC 10958 / CBS 173.52 / CDC B-1940 / NIH 8579)</name>
    <name type="common">Xylohypha bantiana</name>
    <dbReference type="NCBI Taxonomy" id="1442370"/>
    <lineage>
        <taxon>Eukaryota</taxon>
        <taxon>Fungi</taxon>
        <taxon>Dikarya</taxon>
        <taxon>Ascomycota</taxon>
        <taxon>Pezizomycotina</taxon>
        <taxon>Eurotiomycetes</taxon>
        <taxon>Chaetothyriomycetidae</taxon>
        <taxon>Chaetothyriales</taxon>
        <taxon>Herpotrichiellaceae</taxon>
        <taxon>Cladophialophora</taxon>
    </lineage>
</organism>
<keyword evidence="7" id="KW-0560">Oxidoreductase</keyword>
<dbReference type="Gene3D" id="2.40.180.10">
    <property type="entry name" value="Catalase core domain"/>
    <property type="match status" value="1"/>
</dbReference>
<reference evidence="11" key="1">
    <citation type="submission" date="2015-01" db="EMBL/GenBank/DDBJ databases">
        <title>The Genome Sequence of Cladophialophora bantiana CBS 173.52.</title>
        <authorList>
            <consortium name="The Broad Institute Genomics Platform"/>
            <person name="Cuomo C."/>
            <person name="de Hoog S."/>
            <person name="Gorbushina A."/>
            <person name="Stielow B."/>
            <person name="Teixiera M."/>
            <person name="Abouelleil A."/>
            <person name="Chapman S.B."/>
            <person name="Priest M."/>
            <person name="Young S.K."/>
            <person name="Wortman J."/>
            <person name="Nusbaum C."/>
            <person name="Birren B."/>
        </authorList>
    </citation>
    <scope>NUCLEOTIDE SEQUENCE [LARGE SCALE GENOMIC DNA]</scope>
    <source>
        <strain evidence="11">CBS 173.52</strain>
    </source>
</reference>
<dbReference type="EC" id="1.11.1.6" evidence="3"/>
<dbReference type="SMART" id="SM01060">
    <property type="entry name" value="Catalase"/>
    <property type="match status" value="1"/>
</dbReference>
<dbReference type="GO" id="GO:0004096">
    <property type="term" value="F:catalase activity"/>
    <property type="evidence" value="ECO:0007669"/>
    <property type="project" value="UniProtKB-EC"/>
</dbReference>
<dbReference type="SUPFAM" id="SSF52317">
    <property type="entry name" value="Class I glutamine amidotransferase-like"/>
    <property type="match status" value="1"/>
</dbReference>
<accession>A0A0D2EW87</accession>
<evidence type="ECO:0000256" key="9">
    <source>
        <dbReference type="ARBA" id="ARBA00023324"/>
    </source>
</evidence>
<keyword evidence="9" id="KW-0376">Hydrogen peroxide</keyword>
<dbReference type="AlphaFoldDB" id="A0A0D2EW87"/>
<dbReference type="InterPro" id="IPR020835">
    <property type="entry name" value="Catalase_sf"/>
</dbReference>
<keyword evidence="4" id="KW-0575">Peroxidase</keyword>
<dbReference type="GO" id="GO:0006979">
    <property type="term" value="P:response to oxidative stress"/>
    <property type="evidence" value="ECO:0007669"/>
    <property type="project" value="InterPro"/>
</dbReference>
<keyword evidence="12" id="KW-1185">Reference proteome</keyword>
<dbReference type="InterPro" id="IPR043156">
    <property type="entry name" value="Catalase_clade2_helical"/>
</dbReference>
<evidence type="ECO:0000256" key="3">
    <source>
        <dbReference type="ARBA" id="ARBA00012314"/>
    </source>
</evidence>
<dbReference type="Pfam" id="PF06628">
    <property type="entry name" value="Catalase-rel"/>
    <property type="match status" value="1"/>
</dbReference>
<dbReference type="GeneID" id="27698340"/>